<accession>A0A067PLH4</accession>
<protein>
    <submittedName>
        <fullName evidence="2">Uncharacterized protein</fullName>
    </submittedName>
</protein>
<sequence length="220" mass="24413">MLVHPKPKWGASKAANLQAQPPAVALPPPKRPSCTKKSVVKSKEFIDNTPPENGGKRVHLTVLIPTKSKPTASSSRIRMIDFEPENPKVKIQALLTVLNVPMSYPVVPQFQDHVIKVVGILPVNELDAMIQCAINIAMEKIVEEELKPLCNDVANLKAKSRKLEKLCKELWTKVDLGRRHQDLHSVAMTSDNIVKLEKAHDADMCDLKKQVGLFVSLPKS</sequence>
<proteinExistence type="predicted"/>
<feature type="region of interest" description="Disordered" evidence="1">
    <location>
        <begin position="1"/>
        <end position="40"/>
    </location>
</feature>
<evidence type="ECO:0000313" key="2">
    <source>
        <dbReference type="EMBL" id="KDQ51872.1"/>
    </source>
</evidence>
<feature type="compositionally biased region" description="Low complexity" evidence="1">
    <location>
        <begin position="14"/>
        <end position="23"/>
    </location>
</feature>
<evidence type="ECO:0000256" key="1">
    <source>
        <dbReference type="SAM" id="MobiDB-lite"/>
    </source>
</evidence>
<dbReference type="InParanoid" id="A0A067PLH4"/>
<keyword evidence="3" id="KW-1185">Reference proteome</keyword>
<organism evidence="2 3">
    <name type="scientific">Jaapia argillacea MUCL 33604</name>
    <dbReference type="NCBI Taxonomy" id="933084"/>
    <lineage>
        <taxon>Eukaryota</taxon>
        <taxon>Fungi</taxon>
        <taxon>Dikarya</taxon>
        <taxon>Basidiomycota</taxon>
        <taxon>Agaricomycotina</taxon>
        <taxon>Agaricomycetes</taxon>
        <taxon>Agaricomycetidae</taxon>
        <taxon>Jaapiales</taxon>
        <taxon>Jaapiaceae</taxon>
        <taxon>Jaapia</taxon>
    </lineage>
</organism>
<dbReference type="EMBL" id="KL197744">
    <property type="protein sequence ID" value="KDQ51872.1"/>
    <property type="molecule type" value="Genomic_DNA"/>
</dbReference>
<name>A0A067PLH4_9AGAM</name>
<dbReference type="Proteomes" id="UP000027265">
    <property type="component" value="Unassembled WGS sequence"/>
</dbReference>
<evidence type="ECO:0000313" key="3">
    <source>
        <dbReference type="Proteomes" id="UP000027265"/>
    </source>
</evidence>
<reference evidence="3" key="1">
    <citation type="journal article" date="2014" name="Proc. Natl. Acad. Sci. U.S.A.">
        <title>Extensive sampling of basidiomycete genomes demonstrates inadequacy of the white-rot/brown-rot paradigm for wood decay fungi.</title>
        <authorList>
            <person name="Riley R."/>
            <person name="Salamov A.A."/>
            <person name="Brown D.W."/>
            <person name="Nagy L.G."/>
            <person name="Floudas D."/>
            <person name="Held B.W."/>
            <person name="Levasseur A."/>
            <person name="Lombard V."/>
            <person name="Morin E."/>
            <person name="Otillar R."/>
            <person name="Lindquist E.A."/>
            <person name="Sun H."/>
            <person name="LaButti K.M."/>
            <person name="Schmutz J."/>
            <person name="Jabbour D."/>
            <person name="Luo H."/>
            <person name="Baker S.E."/>
            <person name="Pisabarro A.G."/>
            <person name="Walton J.D."/>
            <person name="Blanchette R.A."/>
            <person name="Henrissat B."/>
            <person name="Martin F."/>
            <person name="Cullen D."/>
            <person name="Hibbett D.S."/>
            <person name="Grigoriev I.V."/>
        </authorList>
    </citation>
    <scope>NUCLEOTIDE SEQUENCE [LARGE SCALE GENOMIC DNA]</scope>
    <source>
        <strain evidence="3">MUCL 33604</strain>
    </source>
</reference>
<dbReference type="HOGENOM" id="CLU_1177833_0_0_1"/>
<gene>
    <name evidence="2" type="ORF">JAAARDRAFT_198744</name>
</gene>
<dbReference type="AlphaFoldDB" id="A0A067PLH4"/>